<feature type="transmembrane region" description="Helical" evidence="1">
    <location>
        <begin position="121"/>
        <end position="140"/>
    </location>
</feature>
<dbReference type="RefSeq" id="WP_123711867.1">
    <property type="nucleotide sequence ID" value="NZ_RKHR01000004.1"/>
</dbReference>
<gene>
    <name evidence="2" type="ORF">EDC56_1445</name>
</gene>
<sequence length="312" mass="33582">MKHYIGLFLRGMAMGAADVVPGVSGGTIAFITGIYSTLLQSLSRFGLSLISVFKNDGLVAASRHVNASFLLPLFAGITLSILSLARVITYLLESEPLLVWSFFFGLILASSLFVLRQITRWSPSVIVLLLVGVLLALIVAQLRPVEVVAGYGYLFMAGSIAICAMILPGISGSFILLLLGVYAQVLEAVRILDFSSIAAFGTGCIVGLLSFVKLLNWLLEHYYQRVLALLSGFIAGSLYMVWPWKEVVQMYTNSHGIEKPLVQVNVLPGQFEQVAGQSAQLVGCLSLMISAVVIVLILEKLGGKEADNVAPE</sequence>
<reference evidence="2 3" key="1">
    <citation type="submission" date="2018-11" db="EMBL/GenBank/DDBJ databases">
        <title>Genomic Encyclopedia of Type Strains, Phase IV (KMG-IV): sequencing the most valuable type-strain genomes for metagenomic binning, comparative biology and taxonomic classification.</title>
        <authorList>
            <person name="Goeker M."/>
        </authorList>
    </citation>
    <scope>NUCLEOTIDE SEQUENCE [LARGE SCALE GENOMIC DNA]</scope>
    <source>
        <strain evidence="2 3">DSM 100316</strain>
    </source>
</reference>
<organism evidence="2 3">
    <name type="scientific">Sinobacterium caligoides</name>
    <dbReference type="NCBI Taxonomy" id="933926"/>
    <lineage>
        <taxon>Bacteria</taxon>
        <taxon>Pseudomonadati</taxon>
        <taxon>Pseudomonadota</taxon>
        <taxon>Gammaproteobacteria</taxon>
        <taxon>Cellvibrionales</taxon>
        <taxon>Spongiibacteraceae</taxon>
        <taxon>Sinobacterium</taxon>
    </lineage>
</organism>
<feature type="transmembrane region" description="Helical" evidence="1">
    <location>
        <begin position="197"/>
        <end position="219"/>
    </location>
</feature>
<evidence type="ECO:0000313" key="3">
    <source>
        <dbReference type="Proteomes" id="UP000275394"/>
    </source>
</evidence>
<keyword evidence="1" id="KW-0472">Membrane</keyword>
<keyword evidence="1" id="KW-0812">Transmembrane</keyword>
<proteinExistence type="predicted"/>
<dbReference type="Pfam" id="PF04018">
    <property type="entry name" value="VCA0040-like"/>
    <property type="match status" value="1"/>
</dbReference>
<evidence type="ECO:0000256" key="1">
    <source>
        <dbReference type="SAM" id="Phobius"/>
    </source>
</evidence>
<dbReference type="PANTHER" id="PTHR37308:SF1">
    <property type="entry name" value="POLYPRENYL-PHOSPHATE TRANSPORTER"/>
    <property type="match status" value="1"/>
</dbReference>
<dbReference type="OrthoDB" id="9793746at2"/>
<feature type="transmembrane region" description="Helical" evidence="1">
    <location>
        <begin position="278"/>
        <end position="298"/>
    </location>
</feature>
<accession>A0A3N2DMW7</accession>
<dbReference type="PANTHER" id="PTHR37308">
    <property type="entry name" value="INTEGRAL MEMBRANE PROTEIN"/>
    <property type="match status" value="1"/>
</dbReference>
<dbReference type="Proteomes" id="UP000275394">
    <property type="component" value="Unassembled WGS sequence"/>
</dbReference>
<keyword evidence="1" id="KW-1133">Transmembrane helix</keyword>
<feature type="transmembrane region" description="Helical" evidence="1">
    <location>
        <begin position="97"/>
        <end position="115"/>
    </location>
</feature>
<feature type="transmembrane region" description="Helical" evidence="1">
    <location>
        <begin position="12"/>
        <end position="35"/>
    </location>
</feature>
<dbReference type="AlphaFoldDB" id="A0A3N2DMW7"/>
<feature type="transmembrane region" description="Helical" evidence="1">
    <location>
        <begin position="67"/>
        <end position="85"/>
    </location>
</feature>
<keyword evidence="3" id="KW-1185">Reference proteome</keyword>
<feature type="transmembrane region" description="Helical" evidence="1">
    <location>
        <begin position="226"/>
        <end position="244"/>
    </location>
</feature>
<name>A0A3N2DMW7_9GAMM</name>
<dbReference type="EMBL" id="RKHR01000004">
    <property type="protein sequence ID" value="ROS01022.1"/>
    <property type="molecule type" value="Genomic_DNA"/>
</dbReference>
<dbReference type="InterPro" id="IPR007163">
    <property type="entry name" value="VCA0040-like"/>
</dbReference>
<evidence type="ECO:0000313" key="2">
    <source>
        <dbReference type="EMBL" id="ROS01022.1"/>
    </source>
</evidence>
<feature type="transmembrane region" description="Helical" evidence="1">
    <location>
        <begin position="152"/>
        <end position="185"/>
    </location>
</feature>
<protein>
    <submittedName>
        <fullName evidence="2">Putative membrane protein</fullName>
    </submittedName>
</protein>
<comment type="caution">
    <text evidence="2">The sequence shown here is derived from an EMBL/GenBank/DDBJ whole genome shotgun (WGS) entry which is preliminary data.</text>
</comment>